<dbReference type="SUPFAM" id="SSF52402">
    <property type="entry name" value="Adenine nucleotide alpha hydrolases-like"/>
    <property type="match status" value="2"/>
</dbReference>
<organism evidence="3 4">
    <name type="scientific">Croceimicrobium hydrocarbonivorans</name>
    <dbReference type="NCBI Taxonomy" id="2761580"/>
    <lineage>
        <taxon>Bacteria</taxon>
        <taxon>Pseudomonadati</taxon>
        <taxon>Bacteroidota</taxon>
        <taxon>Flavobacteriia</taxon>
        <taxon>Flavobacteriales</taxon>
        <taxon>Owenweeksiaceae</taxon>
        <taxon>Croceimicrobium</taxon>
    </lineage>
</organism>
<evidence type="ECO:0000313" key="3">
    <source>
        <dbReference type="EMBL" id="QNR24532.1"/>
    </source>
</evidence>
<dbReference type="Gene3D" id="3.40.50.620">
    <property type="entry name" value="HUPs"/>
    <property type="match status" value="2"/>
</dbReference>
<dbReference type="RefSeq" id="WP_210759058.1">
    <property type="nucleotide sequence ID" value="NZ_CP060139.1"/>
</dbReference>
<name>A0A7H0VFN4_9FLAO</name>
<dbReference type="Proteomes" id="UP000516305">
    <property type="component" value="Chromosome"/>
</dbReference>
<dbReference type="EMBL" id="CP060139">
    <property type="protein sequence ID" value="QNR24532.1"/>
    <property type="molecule type" value="Genomic_DNA"/>
</dbReference>
<evidence type="ECO:0000313" key="4">
    <source>
        <dbReference type="Proteomes" id="UP000516305"/>
    </source>
</evidence>
<dbReference type="PANTHER" id="PTHR46268">
    <property type="entry name" value="STRESS RESPONSE PROTEIN NHAX"/>
    <property type="match status" value="1"/>
</dbReference>
<dbReference type="Pfam" id="PF00582">
    <property type="entry name" value="Usp"/>
    <property type="match status" value="1"/>
</dbReference>
<dbReference type="InterPro" id="IPR006016">
    <property type="entry name" value="UspA"/>
</dbReference>
<dbReference type="CDD" id="cd00293">
    <property type="entry name" value="USP-like"/>
    <property type="match status" value="1"/>
</dbReference>
<gene>
    <name evidence="3" type="ORF">H4K34_01440</name>
</gene>
<accession>A0A7H0VFN4</accession>
<evidence type="ECO:0000259" key="2">
    <source>
        <dbReference type="Pfam" id="PF00582"/>
    </source>
</evidence>
<dbReference type="KEGG" id="chyd:H4K34_01440"/>
<reference evidence="3 4" key="1">
    <citation type="submission" date="2020-08" db="EMBL/GenBank/DDBJ databases">
        <title>Croceimicrobium hydrocarbonivorans gen. nov., sp. nov., a novel marine bacterium isolated from a bacterial consortium that degrades polyethylene terephthalate.</title>
        <authorList>
            <person name="Liu R."/>
        </authorList>
    </citation>
    <scope>NUCLEOTIDE SEQUENCE [LARGE SCALE GENOMIC DNA]</scope>
    <source>
        <strain evidence="3 4">A20-9</strain>
    </source>
</reference>
<protein>
    <submittedName>
        <fullName evidence="3">Universal stress protein</fullName>
    </submittedName>
</protein>
<dbReference type="PANTHER" id="PTHR46268:SF6">
    <property type="entry name" value="UNIVERSAL STRESS PROTEIN UP12"/>
    <property type="match status" value="1"/>
</dbReference>
<dbReference type="InterPro" id="IPR014729">
    <property type="entry name" value="Rossmann-like_a/b/a_fold"/>
</dbReference>
<comment type="similarity">
    <text evidence="1">Belongs to the universal stress protein A family.</text>
</comment>
<keyword evidence="4" id="KW-1185">Reference proteome</keyword>
<feature type="domain" description="UspA" evidence="2">
    <location>
        <begin position="62"/>
        <end position="122"/>
    </location>
</feature>
<dbReference type="AlphaFoldDB" id="A0A7H0VFN4"/>
<proteinExistence type="inferred from homology"/>
<sequence length="287" mass="32382">MKPFNKMVMGIGLSPSLIANVKEAARLCEHLANEIIFVHVGDGKTASREEIESQVQSIGAVQVPHQFLWLEGDISDRILQVCEEQEADLLMVGALPREGLLRYYMGSVARQLVRKSNCSIMLLTQPMRFPKAYRHIVVSGAKHPKTRDTIHKTLEVADALGTKLLHIVEEIAPDKKTSRAADEKEQARCNRWRHIIEEREQHRIKLALKEEDPHNLEIENQVIFGKPGYSIGHFTQSSGAELLVLNSPDTKLGFMDRVFTHDLEYILSELPSDLLIVHSSDPKPMNA</sequence>
<evidence type="ECO:0000256" key="1">
    <source>
        <dbReference type="ARBA" id="ARBA00008791"/>
    </source>
</evidence>